<reference evidence="4" key="1">
    <citation type="journal article" date="2024" name="IScience">
        <title>Strigolactones Initiate the Formation of Haustorium-like Structures in Castilleja.</title>
        <authorList>
            <person name="Buerger M."/>
            <person name="Peterson D."/>
            <person name="Chory J."/>
        </authorList>
    </citation>
    <scope>NUCLEOTIDE SEQUENCE [LARGE SCALE GENOMIC DNA]</scope>
</reference>
<feature type="domain" description="Symplekin/Pta1 N-terminal" evidence="2">
    <location>
        <begin position="104"/>
        <end position="324"/>
    </location>
</feature>
<dbReference type="InterPro" id="IPR011989">
    <property type="entry name" value="ARM-like"/>
</dbReference>
<evidence type="ECO:0000313" key="4">
    <source>
        <dbReference type="Proteomes" id="UP001632038"/>
    </source>
</evidence>
<evidence type="ECO:0000256" key="1">
    <source>
        <dbReference type="SAM" id="MobiDB-lite"/>
    </source>
</evidence>
<dbReference type="AlphaFoldDB" id="A0ABD3BJW6"/>
<name>A0ABD3BJW6_9LAMI</name>
<gene>
    <name evidence="3" type="ORF">CASFOL_037829</name>
</gene>
<feature type="region of interest" description="Disordered" evidence="1">
    <location>
        <begin position="357"/>
        <end position="429"/>
    </location>
</feature>
<sequence>MVQVMMAVSRERIASRIHSIRYVGGAADIASKLGLLRRLRDDLSDVDSELLVEFLSPILDLLSDDLSPIRKFVTQVIGEIGLKHLELLPEIVPSLIDVLRDDTPAVVRQAISCGLDIFRCFLVKVVIQGAHSSEFNESMRSAWTSVLRFRDEIYSIALKVGSDGRRLPALKFVESLVLLYTPDPNGSLEPPSDEISEGKFEEFNLSWVRGGHPVLNVRDLSAEASKSLGILLDQLRFLSLKSHSYLATVVLIKSLSSVAMKRPVFYGRILPVLLGLDSSSSAGKGMHLAGVHHALKNAFEACLNCSHPGAAPWQERLVSALKDIKFGKPTEQLPNETSENIGKAEWTSDTHVAQIHEDEKPSIASVTENSAPNRKRARVLSTSEFPVVGKRARSTPDNSGSPANAMSEGQDRVPSSGSTPSRPDADNGPVQQLMAMFGALVAQGEKAVVSLEILISSISADLLAEVVMTTMRNLPLESTKSEEDDELLGSMVDHPDMIGNNTHIKHLSVLLMDILSQSKSSPMEETETEDPHHSLPIELEQTQEEEEPRLILADSNAAYDDFSYESPQATVPISELFPPEDIPSAMETDFTVITSEINDIEGVANEIPGLALSTQDDPEHPAAFSKDLTDLVDPIKRRSLI</sequence>
<dbReference type="EMBL" id="JAVIJP010000081">
    <property type="protein sequence ID" value="KAL3617508.1"/>
    <property type="molecule type" value="Genomic_DNA"/>
</dbReference>
<dbReference type="PANTHER" id="PTHR47184">
    <property type="entry name" value="PHOSPHATIDYLINOSITOL 3-AND 4-KINASE FAMILY PROTEIN-RELATED"/>
    <property type="match status" value="1"/>
</dbReference>
<accession>A0ABD3BJW6</accession>
<dbReference type="Gene3D" id="1.25.10.10">
    <property type="entry name" value="Leucine-rich Repeat Variant"/>
    <property type="match status" value="1"/>
</dbReference>
<dbReference type="Proteomes" id="UP001632038">
    <property type="component" value="Unassembled WGS sequence"/>
</dbReference>
<proteinExistence type="predicted"/>
<dbReference type="Pfam" id="PF11935">
    <property type="entry name" value="SYMPK_PTA1_N"/>
    <property type="match status" value="1"/>
</dbReference>
<dbReference type="PANTHER" id="PTHR47184:SF2">
    <property type="entry name" value="SYMPLEKIN"/>
    <property type="match status" value="1"/>
</dbReference>
<protein>
    <recommendedName>
        <fullName evidence="2">Symplekin/Pta1 N-terminal domain-containing protein</fullName>
    </recommendedName>
</protein>
<dbReference type="InterPro" id="IPR016024">
    <property type="entry name" value="ARM-type_fold"/>
</dbReference>
<keyword evidence="4" id="KW-1185">Reference proteome</keyword>
<dbReference type="InterPro" id="IPR032460">
    <property type="entry name" value="Symplekin/Pta1_N"/>
</dbReference>
<organism evidence="3 4">
    <name type="scientific">Castilleja foliolosa</name>
    <dbReference type="NCBI Taxonomy" id="1961234"/>
    <lineage>
        <taxon>Eukaryota</taxon>
        <taxon>Viridiplantae</taxon>
        <taxon>Streptophyta</taxon>
        <taxon>Embryophyta</taxon>
        <taxon>Tracheophyta</taxon>
        <taxon>Spermatophyta</taxon>
        <taxon>Magnoliopsida</taxon>
        <taxon>eudicotyledons</taxon>
        <taxon>Gunneridae</taxon>
        <taxon>Pentapetalae</taxon>
        <taxon>asterids</taxon>
        <taxon>lamiids</taxon>
        <taxon>Lamiales</taxon>
        <taxon>Orobanchaceae</taxon>
        <taxon>Pedicularideae</taxon>
        <taxon>Castillejinae</taxon>
        <taxon>Castilleja</taxon>
    </lineage>
</organism>
<evidence type="ECO:0000313" key="3">
    <source>
        <dbReference type="EMBL" id="KAL3617508.1"/>
    </source>
</evidence>
<comment type="caution">
    <text evidence="3">The sequence shown here is derived from an EMBL/GenBank/DDBJ whole genome shotgun (WGS) entry which is preliminary data.</text>
</comment>
<evidence type="ECO:0000259" key="2">
    <source>
        <dbReference type="Pfam" id="PF11935"/>
    </source>
</evidence>
<dbReference type="SUPFAM" id="SSF48371">
    <property type="entry name" value="ARM repeat"/>
    <property type="match status" value="1"/>
</dbReference>
<feature type="compositionally biased region" description="Polar residues" evidence="1">
    <location>
        <begin position="395"/>
        <end position="404"/>
    </location>
</feature>